<keyword evidence="3" id="KW-1185">Reference proteome</keyword>
<proteinExistence type="predicted"/>
<keyword evidence="1" id="KW-0732">Signal</keyword>
<evidence type="ECO:0000313" key="3">
    <source>
        <dbReference type="Proteomes" id="UP000813385"/>
    </source>
</evidence>
<dbReference type="Proteomes" id="UP000813385">
    <property type="component" value="Unassembled WGS sequence"/>
</dbReference>
<evidence type="ECO:0000313" key="2">
    <source>
        <dbReference type="EMBL" id="KAH7359354.1"/>
    </source>
</evidence>
<dbReference type="OrthoDB" id="10418784at2759"/>
<organism evidence="2 3">
    <name type="scientific">Plectosphaerella cucumerina</name>
    <dbReference type="NCBI Taxonomy" id="40658"/>
    <lineage>
        <taxon>Eukaryota</taxon>
        <taxon>Fungi</taxon>
        <taxon>Dikarya</taxon>
        <taxon>Ascomycota</taxon>
        <taxon>Pezizomycotina</taxon>
        <taxon>Sordariomycetes</taxon>
        <taxon>Hypocreomycetidae</taxon>
        <taxon>Glomerellales</taxon>
        <taxon>Plectosphaerellaceae</taxon>
        <taxon>Plectosphaerella</taxon>
    </lineage>
</organism>
<feature type="signal peptide" evidence="1">
    <location>
        <begin position="1"/>
        <end position="22"/>
    </location>
</feature>
<sequence>MRPHFFAALLATTALARPSTHAHGHYHAHRYTDLKPIKGEMAALGPGGASDCCQGDMLLVRVPTDWHEELGQKL</sequence>
<feature type="chain" id="PRO_5035472960" evidence="1">
    <location>
        <begin position="23"/>
        <end position="74"/>
    </location>
</feature>
<gene>
    <name evidence="2" type="ORF">B0T11DRAFT_286198</name>
</gene>
<accession>A0A8K0TD21</accession>
<protein>
    <submittedName>
        <fullName evidence="2">Uncharacterized protein</fullName>
    </submittedName>
</protein>
<dbReference type="EMBL" id="JAGPXD010000004">
    <property type="protein sequence ID" value="KAH7359354.1"/>
    <property type="molecule type" value="Genomic_DNA"/>
</dbReference>
<reference evidence="2" key="1">
    <citation type="journal article" date="2021" name="Nat. Commun.">
        <title>Genetic determinants of endophytism in the Arabidopsis root mycobiome.</title>
        <authorList>
            <person name="Mesny F."/>
            <person name="Miyauchi S."/>
            <person name="Thiergart T."/>
            <person name="Pickel B."/>
            <person name="Atanasova L."/>
            <person name="Karlsson M."/>
            <person name="Huettel B."/>
            <person name="Barry K.W."/>
            <person name="Haridas S."/>
            <person name="Chen C."/>
            <person name="Bauer D."/>
            <person name="Andreopoulos W."/>
            <person name="Pangilinan J."/>
            <person name="LaButti K."/>
            <person name="Riley R."/>
            <person name="Lipzen A."/>
            <person name="Clum A."/>
            <person name="Drula E."/>
            <person name="Henrissat B."/>
            <person name="Kohler A."/>
            <person name="Grigoriev I.V."/>
            <person name="Martin F.M."/>
            <person name="Hacquard S."/>
        </authorList>
    </citation>
    <scope>NUCLEOTIDE SEQUENCE</scope>
    <source>
        <strain evidence="2">MPI-CAGE-AT-0016</strain>
    </source>
</reference>
<name>A0A8K0TD21_9PEZI</name>
<comment type="caution">
    <text evidence="2">The sequence shown here is derived from an EMBL/GenBank/DDBJ whole genome shotgun (WGS) entry which is preliminary data.</text>
</comment>
<evidence type="ECO:0000256" key="1">
    <source>
        <dbReference type="SAM" id="SignalP"/>
    </source>
</evidence>
<dbReference type="AlphaFoldDB" id="A0A8K0TD21"/>